<dbReference type="PANTHER" id="PTHR34964">
    <property type="entry name" value="MEMBRANE LIPOPROTEIN-RELATED"/>
    <property type="match status" value="1"/>
</dbReference>
<comment type="caution">
    <text evidence="2">The sequence shown here is derived from an EMBL/GenBank/DDBJ whole genome shotgun (WGS) entry which is preliminary data.</text>
</comment>
<keyword evidence="3" id="KW-1185">Reference proteome</keyword>
<dbReference type="PROSITE" id="PS51257">
    <property type="entry name" value="PROKAR_LIPOPROTEIN"/>
    <property type="match status" value="1"/>
</dbReference>
<evidence type="ECO:0008006" key="4">
    <source>
        <dbReference type="Google" id="ProtNLM"/>
    </source>
</evidence>
<keyword evidence="1" id="KW-0812">Transmembrane</keyword>
<sequence>MPASNPRSGCASMWLLCSVLFISIVAGGGCLIVYMILPKSQSTSWLPVAGVTLVCLPWLFWFLTFLYQVISCACQFRLRIHGVDAGGDGGAPNVVTEPPSDSQGKQAGHLGVMVVGNQNGHGGMEGKLGKQSRSSSYASNNLHESEMPLALSLVS</sequence>
<proteinExistence type="predicted"/>
<evidence type="ECO:0000313" key="3">
    <source>
        <dbReference type="Proteomes" id="UP001324115"/>
    </source>
</evidence>
<dbReference type="Proteomes" id="UP001324115">
    <property type="component" value="Unassembled WGS sequence"/>
</dbReference>
<dbReference type="EMBL" id="JAXUIC010000010">
    <property type="protein sequence ID" value="KAK4567055.1"/>
    <property type="molecule type" value="Genomic_DNA"/>
</dbReference>
<keyword evidence="1" id="KW-1133">Transmembrane helix</keyword>
<reference evidence="2 3" key="1">
    <citation type="journal article" date="2023" name="G3 (Bethesda)">
        <title>A haplotype-resolved chromosome-scale genome for Quercus rubra L. provides insights into the genetics of adaptive traits for red oak species.</title>
        <authorList>
            <person name="Kapoor B."/>
            <person name="Jenkins J."/>
            <person name="Schmutz J."/>
            <person name="Zhebentyayeva T."/>
            <person name="Kuelheim C."/>
            <person name="Coggeshall M."/>
            <person name="Heim C."/>
            <person name="Lasky J.R."/>
            <person name="Leites L."/>
            <person name="Islam-Faridi N."/>
            <person name="Romero-Severson J."/>
            <person name="DeLeo V.L."/>
            <person name="Lucas S.M."/>
            <person name="Lazic D."/>
            <person name="Gailing O."/>
            <person name="Carlson J."/>
            <person name="Staton M."/>
        </authorList>
    </citation>
    <scope>NUCLEOTIDE SEQUENCE [LARGE SCALE GENOMIC DNA]</scope>
    <source>
        <strain evidence="2">Pseudo-F2</strain>
    </source>
</reference>
<keyword evidence="1" id="KW-0472">Membrane</keyword>
<name>A0AAN7EAV9_QUERU</name>
<evidence type="ECO:0000256" key="1">
    <source>
        <dbReference type="SAM" id="Phobius"/>
    </source>
</evidence>
<feature type="transmembrane region" description="Helical" evidence="1">
    <location>
        <begin position="12"/>
        <end position="37"/>
    </location>
</feature>
<dbReference type="AlphaFoldDB" id="A0AAN7EAV9"/>
<gene>
    <name evidence="2" type="ORF">RGQ29_003051</name>
</gene>
<accession>A0AAN7EAV9</accession>
<protein>
    <recommendedName>
        <fullName evidence="4">Membrane lipoprotein</fullName>
    </recommendedName>
</protein>
<dbReference type="PANTHER" id="PTHR34964:SF1">
    <property type="entry name" value="MEMBRANE LIPOPROTEIN"/>
    <property type="match status" value="1"/>
</dbReference>
<evidence type="ECO:0000313" key="2">
    <source>
        <dbReference type="EMBL" id="KAK4567055.1"/>
    </source>
</evidence>
<feature type="transmembrane region" description="Helical" evidence="1">
    <location>
        <begin position="44"/>
        <end position="67"/>
    </location>
</feature>
<organism evidence="2 3">
    <name type="scientific">Quercus rubra</name>
    <name type="common">Northern red oak</name>
    <name type="synonym">Quercus borealis</name>
    <dbReference type="NCBI Taxonomy" id="3512"/>
    <lineage>
        <taxon>Eukaryota</taxon>
        <taxon>Viridiplantae</taxon>
        <taxon>Streptophyta</taxon>
        <taxon>Embryophyta</taxon>
        <taxon>Tracheophyta</taxon>
        <taxon>Spermatophyta</taxon>
        <taxon>Magnoliopsida</taxon>
        <taxon>eudicotyledons</taxon>
        <taxon>Gunneridae</taxon>
        <taxon>Pentapetalae</taxon>
        <taxon>rosids</taxon>
        <taxon>fabids</taxon>
        <taxon>Fagales</taxon>
        <taxon>Fagaceae</taxon>
        <taxon>Quercus</taxon>
    </lineage>
</organism>